<dbReference type="GO" id="GO:1990281">
    <property type="term" value="C:efflux pump complex"/>
    <property type="evidence" value="ECO:0007669"/>
    <property type="project" value="TreeGrafter"/>
</dbReference>
<dbReference type="GO" id="GO:0015288">
    <property type="term" value="F:porin activity"/>
    <property type="evidence" value="ECO:0007669"/>
    <property type="project" value="TreeGrafter"/>
</dbReference>
<keyword evidence="4" id="KW-1134">Transmembrane beta strand</keyword>
<dbReference type="GO" id="GO:0015562">
    <property type="term" value="F:efflux transmembrane transporter activity"/>
    <property type="evidence" value="ECO:0007669"/>
    <property type="project" value="InterPro"/>
</dbReference>
<reference evidence="8" key="1">
    <citation type="submission" date="2020-06" db="EMBL/GenBank/DDBJ databases">
        <title>Legume-microbial interactions unlock mineral nutrients during tropical forest succession.</title>
        <authorList>
            <person name="Epihov D.Z."/>
        </authorList>
    </citation>
    <scope>NUCLEOTIDE SEQUENCE [LARGE SCALE GENOMIC DNA]</scope>
    <source>
        <strain evidence="8">Pan2503</strain>
    </source>
</reference>
<evidence type="ECO:0000256" key="3">
    <source>
        <dbReference type="ARBA" id="ARBA00022448"/>
    </source>
</evidence>
<evidence type="ECO:0000256" key="4">
    <source>
        <dbReference type="ARBA" id="ARBA00022452"/>
    </source>
</evidence>
<dbReference type="InterPro" id="IPR051906">
    <property type="entry name" value="TolC-like"/>
</dbReference>
<organism evidence="8 9">
    <name type="scientific">Candidatus Acidiferrum panamense</name>
    <dbReference type="NCBI Taxonomy" id="2741543"/>
    <lineage>
        <taxon>Bacteria</taxon>
        <taxon>Pseudomonadati</taxon>
        <taxon>Acidobacteriota</taxon>
        <taxon>Terriglobia</taxon>
        <taxon>Candidatus Acidiferrales</taxon>
        <taxon>Candidatus Acidiferrum</taxon>
    </lineage>
</organism>
<dbReference type="GO" id="GO:0009279">
    <property type="term" value="C:cell outer membrane"/>
    <property type="evidence" value="ECO:0007669"/>
    <property type="project" value="UniProtKB-SubCell"/>
</dbReference>
<keyword evidence="3" id="KW-0813">Transport</keyword>
<protein>
    <submittedName>
        <fullName evidence="8">TolC family protein</fullName>
    </submittedName>
</protein>
<comment type="similarity">
    <text evidence="2">Belongs to the outer membrane factor (OMF) (TC 1.B.17) family.</text>
</comment>
<dbReference type="AlphaFoldDB" id="A0A7V8NX49"/>
<keyword evidence="9" id="KW-1185">Reference proteome</keyword>
<dbReference type="SUPFAM" id="SSF56954">
    <property type="entry name" value="Outer membrane efflux proteins (OEP)"/>
    <property type="match status" value="1"/>
</dbReference>
<dbReference type="EMBL" id="JACDQQ010002832">
    <property type="protein sequence ID" value="MBA0089096.1"/>
    <property type="molecule type" value="Genomic_DNA"/>
</dbReference>
<sequence>EAQKSYDHDKKALSLGALPPLDIYRSESQVASQRVGVIQAEYALKQNADVFRQDIGADLDPRIRALDLDLTDQPAPTGELPSMDIATALARALANRPEFEAAKEQLASDALVIRLAHNNLKPDLELSGFYWGNGLNSSAAGIDIGLTGSLSQSFHFTYPTYGASLSLILPVRRHSAQANLADALVGRSRDQYQERRANQSITLEVTNAVHALEEAKLSMEAAKVAESLAVDTLHADERKYELGAEPVFFVLDAQTRLAQAQLNLIQSQVNFQVAVAQLDHATGDLLDHHHVQIVEPHK</sequence>
<evidence type="ECO:0000256" key="7">
    <source>
        <dbReference type="ARBA" id="ARBA00023237"/>
    </source>
</evidence>
<keyword evidence="5" id="KW-0812">Transmembrane</keyword>
<dbReference type="PANTHER" id="PTHR30026:SF23">
    <property type="entry name" value="TO APRF-PUTATIVE OUTER MEMBRANE EFFLUX PROTEIN OR SECRETED ALKALINE PHOSPHATASE-RELATED"/>
    <property type="match status" value="1"/>
</dbReference>
<evidence type="ECO:0000313" key="8">
    <source>
        <dbReference type="EMBL" id="MBA0089096.1"/>
    </source>
</evidence>
<evidence type="ECO:0000256" key="6">
    <source>
        <dbReference type="ARBA" id="ARBA00023136"/>
    </source>
</evidence>
<dbReference type="InterPro" id="IPR003423">
    <property type="entry name" value="OMP_efflux"/>
</dbReference>
<comment type="subcellular location">
    <subcellularLocation>
        <location evidence="1">Cell outer membrane</location>
    </subcellularLocation>
</comment>
<evidence type="ECO:0000313" key="9">
    <source>
        <dbReference type="Proteomes" id="UP000567293"/>
    </source>
</evidence>
<keyword evidence="7" id="KW-0998">Cell outer membrane</keyword>
<evidence type="ECO:0000256" key="2">
    <source>
        <dbReference type="ARBA" id="ARBA00007613"/>
    </source>
</evidence>
<accession>A0A7V8NX49</accession>
<dbReference type="Proteomes" id="UP000567293">
    <property type="component" value="Unassembled WGS sequence"/>
</dbReference>
<evidence type="ECO:0000256" key="5">
    <source>
        <dbReference type="ARBA" id="ARBA00022692"/>
    </source>
</evidence>
<comment type="caution">
    <text evidence="8">The sequence shown here is derived from an EMBL/GenBank/DDBJ whole genome shotgun (WGS) entry which is preliminary data.</text>
</comment>
<dbReference type="Pfam" id="PF02321">
    <property type="entry name" value="OEP"/>
    <property type="match status" value="1"/>
</dbReference>
<name>A0A7V8NX49_9BACT</name>
<proteinExistence type="inferred from homology"/>
<gene>
    <name evidence="8" type="ORF">HRJ53_29250</name>
</gene>
<feature type="non-terminal residue" evidence="8">
    <location>
        <position position="1"/>
    </location>
</feature>
<dbReference type="Gene3D" id="1.20.1600.10">
    <property type="entry name" value="Outer membrane efflux proteins (OEP)"/>
    <property type="match status" value="1"/>
</dbReference>
<evidence type="ECO:0000256" key="1">
    <source>
        <dbReference type="ARBA" id="ARBA00004442"/>
    </source>
</evidence>
<keyword evidence="6" id="KW-0472">Membrane</keyword>
<dbReference type="PANTHER" id="PTHR30026">
    <property type="entry name" value="OUTER MEMBRANE PROTEIN TOLC"/>
    <property type="match status" value="1"/>
</dbReference>